<evidence type="ECO:0000256" key="1">
    <source>
        <dbReference type="ARBA" id="ARBA00004651"/>
    </source>
</evidence>
<gene>
    <name evidence="7" type="ORF">PHMEG_00024411</name>
</gene>
<keyword evidence="2" id="KW-0813">Transport</keyword>
<keyword evidence="6" id="KW-0472">Membrane</keyword>
<feature type="non-terminal residue" evidence="7">
    <location>
        <position position="119"/>
    </location>
</feature>
<dbReference type="Proteomes" id="UP000198211">
    <property type="component" value="Unassembled WGS sequence"/>
</dbReference>
<dbReference type="InterPro" id="IPR001991">
    <property type="entry name" value="Na-dicarboxylate_symporter"/>
</dbReference>
<comment type="caution">
    <text evidence="7">The sequence shown here is derived from an EMBL/GenBank/DDBJ whole genome shotgun (WGS) entry which is preliminary data.</text>
</comment>
<evidence type="ECO:0000256" key="4">
    <source>
        <dbReference type="ARBA" id="ARBA00022692"/>
    </source>
</evidence>
<sequence>MAAGFCIGFAVLSVDPSDAYVYWLNEVGTLYIRLVNCVAAPMGICHVIFSVSTLTARGALGRLWLKTLDFYLVICALRYSLQQTVELDFETSSAQFGFQCSNAKYLEFNGTSLASNCGG</sequence>
<dbReference type="PANTHER" id="PTHR42865">
    <property type="entry name" value="PROTON/GLUTAMATE-ASPARTATE SYMPORTER"/>
    <property type="match status" value="1"/>
</dbReference>
<dbReference type="OrthoDB" id="5877963at2759"/>
<dbReference type="PANTHER" id="PTHR42865:SF7">
    <property type="entry name" value="PROTON_GLUTAMATE-ASPARTATE SYMPORTER"/>
    <property type="match status" value="1"/>
</dbReference>
<keyword evidence="3" id="KW-1003">Cell membrane</keyword>
<comment type="subcellular location">
    <subcellularLocation>
        <location evidence="1">Cell membrane</location>
        <topology evidence="1">Multi-pass membrane protein</topology>
    </subcellularLocation>
</comment>
<dbReference type="InterPro" id="IPR036458">
    <property type="entry name" value="Na:dicarbo_symporter_sf"/>
</dbReference>
<evidence type="ECO:0000256" key="3">
    <source>
        <dbReference type="ARBA" id="ARBA00022475"/>
    </source>
</evidence>
<protein>
    <submittedName>
        <fullName evidence="7">Uncharacterized protein</fullName>
    </submittedName>
</protein>
<evidence type="ECO:0000313" key="7">
    <source>
        <dbReference type="EMBL" id="OWZ03798.1"/>
    </source>
</evidence>
<dbReference type="AlphaFoldDB" id="A0A225VG06"/>
<dbReference type="GO" id="GO:0015293">
    <property type="term" value="F:symporter activity"/>
    <property type="evidence" value="ECO:0007669"/>
    <property type="project" value="UniProtKB-KW"/>
</dbReference>
<proteinExistence type="predicted"/>
<reference evidence="8" key="1">
    <citation type="submission" date="2017-03" db="EMBL/GenBank/DDBJ databases">
        <title>Phytopthora megakarya and P. palmivora, two closely related causual agents of cacao black pod achieved similar genome size and gene model numbers by different mechanisms.</title>
        <authorList>
            <person name="Ali S."/>
            <person name="Shao J."/>
            <person name="Larry D.J."/>
            <person name="Kronmiller B."/>
            <person name="Shen D."/>
            <person name="Strem M.D."/>
            <person name="Melnick R.L."/>
            <person name="Guiltinan M.J."/>
            <person name="Tyler B.M."/>
            <person name="Meinhardt L.W."/>
            <person name="Bailey B.A."/>
        </authorList>
    </citation>
    <scope>NUCLEOTIDE SEQUENCE [LARGE SCALE GENOMIC DNA]</scope>
    <source>
        <strain evidence="8">zdho120</strain>
    </source>
</reference>
<keyword evidence="5" id="KW-1133">Transmembrane helix</keyword>
<dbReference type="Gene3D" id="1.10.3860.10">
    <property type="entry name" value="Sodium:dicarboxylate symporter"/>
    <property type="match status" value="1"/>
</dbReference>
<keyword evidence="4" id="KW-0812">Transmembrane</keyword>
<dbReference type="STRING" id="4795.A0A225VG06"/>
<keyword evidence="8" id="KW-1185">Reference proteome</keyword>
<organism evidence="7 8">
    <name type="scientific">Phytophthora megakarya</name>
    <dbReference type="NCBI Taxonomy" id="4795"/>
    <lineage>
        <taxon>Eukaryota</taxon>
        <taxon>Sar</taxon>
        <taxon>Stramenopiles</taxon>
        <taxon>Oomycota</taxon>
        <taxon>Peronosporomycetes</taxon>
        <taxon>Peronosporales</taxon>
        <taxon>Peronosporaceae</taxon>
        <taxon>Phytophthora</taxon>
    </lineage>
</organism>
<evidence type="ECO:0000256" key="5">
    <source>
        <dbReference type="ARBA" id="ARBA00022989"/>
    </source>
</evidence>
<dbReference type="EMBL" id="NBNE01005323">
    <property type="protein sequence ID" value="OWZ03798.1"/>
    <property type="molecule type" value="Genomic_DNA"/>
</dbReference>
<name>A0A225VG06_9STRA</name>
<evidence type="ECO:0000313" key="8">
    <source>
        <dbReference type="Proteomes" id="UP000198211"/>
    </source>
</evidence>
<evidence type="ECO:0000256" key="2">
    <source>
        <dbReference type="ARBA" id="ARBA00022448"/>
    </source>
</evidence>
<dbReference type="SUPFAM" id="SSF118215">
    <property type="entry name" value="Proton glutamate symport protein"/>
    <property type="match status" value="1"/>
</dbReference>
<accession>A0A225VG06</accession>
<dbReference type="GO" id="GO:0005886">
    <property type="term" value="C:plasma membrane"/>
    <property type="evidence" value="ECO:0007669"/>
    <property type="project" value="UniProtKB-SubCell"/>
</dbReference>
<evidence type="ECO:0000256" key="6">
    <source>
        <dbReference type="ARBA" id="ARBA00023136"/>
    </source>
</evidence>